<evidence type="ECO:0000313" key="2">
    <source>
        <dbReference type="Proteomes" id="UP000562492"/>
    </source>
</evidence>
<protein>
    <recommendedName>
        <fullName evidence="3">DNA transfer protein</fullName>
    </recommendedName>
</protein>
<name>A0ABR6RIF7_9BURK</name>
<reference evidence="1 2" key="1">
    <citation type="submission" date="2020-08" db="EMBL/GenBank/DDBJ databases">
        <title>Functional genomics of gut bacteria from endangered species of beetles.</title>
        <authorList>
            <person name="Carlos-Shanley C."/>
        </authorList>
    </citation>
    <scope>NUCLEOTIDE SEQUENCE [LARGE SCALE GENOMIC DNA]</scope>
    <source>
        <strain evidence="1 2">S00124</strain>
    </source>
</reference>
<proteinExistence type="predicted"/>
<evidence type="ECO:0000313" key="1">
    <source>
        <dbReference type="EMBL" id="MBB6578940.1"/>
    </source>
</evidence>
<sequence length="189" mass="18920">MSWGIVASAGASIVGGMLADDGSSGRANAASERLNKFGSGLADLYDTTYVPLHQAVAADAMNYDSAENYARAAGDAAATNASEFAKAQSRLTRTPGMDPSSGAYQAGMVGLNLAQAANGAVTQNAARKGVQDTAWTRKTQALGLGNNLAGVASSSLGSGYNSAANQAQANQKEGSAMGGMLGNIVGAFF</sequence>
<accession>A0ABR6RIF7</accession>
<dbReference type="Proteomes" id="UP000562492">
    <property type="component" value="Unassembled WGS sequence"/>
</dbReference>
<keyword evidence="2" id="KW-1185">Reference proteome</keyword>
<organism evidence="1 2">
    <name type="scientific">Comamonas odontotermitis</name>
    <dbReference type="NCBI Taxonomy" id="379895"/>
    <lineage>
        <taxon>Bacteria</taxon>
        <taxon>Pseudomonadati</taxon>
        <taxon>Pseudomonadota</taxon>
        <taxon>Betaproteobacteria</taxon>
        <taxon>Burkholderiales</taxon>
        <taxon>Comamonadaceae</taxon>
        <taxon>Comamonas</taxon>
    </lineage>
</organism>
<dbReference type="RefSeq" id="WP_184709963.1">
    <property type="nucleotide sequence ID" value="NZ_JACHKZ010000021.1"/>
</dbReference>
<dbReference type="EMBL" id="JACHKZ010000021">
    <property type="protein sequence ID" value="MBB6578940.1"/>
    <property type="molecule type" value="Genomic_DNA"/>
</dbReference>
<comment type="caution">
    <text evidence="1">The sequence shown here is derived from an EMBL/GenBank/DDBJ whole genome shotgun (WGS) entry which is preliminary data.</text>
</comment>
<evidence type="ECO:0008006" key="3">
    <source>
        <dbReference type="Google" id="ProtNLM"/>
    </source>
</evidence>
<gene>
    <name evidence="1" type="ORF">HNP33_003045</name>
</gene>